<dbReference type="Proteomes" id="UP000011863">
    <property type="component" value="Chromosome"/>
</dbReference>
<dbReference type="KEGG" id="aym:YM304_05460"/>
<evidence type="ECO:0000313" key="2">
    <source>
        <dbReference type="EMBL" id="BAN00860.1"/>
    </source>
</evidence>
<gene>
    <name evidence="2" type="ORF">YM304_05460</name>
</gene>
<feature type="transmembrane region" description="Helical" evidence="1">
    <location>
        <begin position="60"/>
        <end position="85"/>
    </location>
</feature>
<feature type="transmembrane region" description="Helical" evidence="1">
    <location>
        <begin position="205"/>
        <end position="225"/>
    </location>
</feature>
<feature type="transmembrane region" description="Helical" evidence="1">
    <location>
        <begin position="92"/>
        <end position="115"/>
    </location>
</feature>
<dbReference type="AlphaFoldDB" id="A0A6C7E1T2"/>
<protein>
    <recommendedName>
        <fullName evidence="4">DUF4386 domain-containing protein</fullName>
    </recommendedName>
</protein>
<reference evidence="2 3" key="1">
    <citation type="journal article" date="2013" name="Int. J. Syst. Evol. Microbiol.">
        <title>Ilumatobacter nonamiense sp. nov. and Ilumatobacter coccineum sp. nov., isolated from seashore sand.</title>
        <authorList>
            <person name="Matsumoto A."/>
            <person name="Kasai H."/>
            <person name="Matsuo Y."/>
            <person name="Shizuri Y."/>
            <person name="Ichikawa N."/>
            <person name="Fujita N."/>
            <person name="Omura S."/>
            <person name="Takahashi Y."/>
        </authorList>
    </citation>
    <scope>NUCLEOTIDE SEQUENCE [LARGE SCALE GENOMIC DNA]</scope>
    <source>
        <strain evidence="3">NBRC 103263 / KCTC 29153 / YM16-304</strain>
    </source>
</reference>
<feature type="transmembrane region" description="Helical" evidence="1">
    <location>
        <begin position="147"/>
        <end position="165"/>
    </location>
</feature>
<proteinExistence type="predicted"/>
<feature type="transmembrane region" description="Helical" evidence="1">
    <location>
        <begin position="20"/>
        <end position="40"/>
    </location>
</feature>
<sequence length="245" mass="25500">MHTEAATVQRPSRRARRTGIAYLGIIVTGIFAEFAVRGSLIVDDDPIATAANIAGSPGLFGIGIGADVVMIALDVVVAFGLFGLLRHVDRRWAIAAAVLRLIQGAVLVANLNFLWRALFSALDAEGSDGSIAIGPAQDALDAVERHALGYDVGLIAFAFSCLVLARLLAVGGLVPRVLAWGMAATGGVYLIGSAAAVFAPDASSVIEPFYVIPLVVECALAVRLVTRGLDHPTDAITHRPVRVAA</sequence>
<keyword evidence="1" id="KW-1133">Transmembrane helix</keyword>
<name>A0A6C7E1T2_ILUCY</name>
<accession>A0A6C7E1T2</accession>
<dbReference type="Pfam" id="PF14329">
    <property type="entry name" value="DUF4386"/>
    <property type="match status" value="1"/>
</dbReference>
<dbReference type="EMBL" id="AP012057">
    <property type="protein sequence ID" value="BAN00860.1"/>
    <property type="molecule type" value="Genomic_DNA"/>
</dbReference>
<organism evidence="2 3">
    <name type="scientific">Ilumatobacter coccineus (strain NBRC 103263 / KCTC 29153 / YM16-304)</name>
    <dbReference type="NCBI Taxonomy" id="1313172"/>
    <lineage>
        <taxon>Bacteria</taxon>
        <taxon>Bacillati</taxon>
        <taxon>Actinomycetota</taxon>
        <taxon>Acidimicrobiia</taxon>
        <taxon>Acidimicrobiales</taxon>
        <taxon>Ilumatobacteraceae</taxon>
        <taxon>Ilumatobacter</taxon>
    </lineage>
</organism>
<evidence type="ECO:0000313" key="3">
    <source>
        <dbReference type="Proteomes" id="UP000011863"/>
    </source>
</evidence>
<keyword evidence="3" id="KW-1185">Reference proteome</keyword>
<dbReference type="OrthoDB" id="1160166at2"/>
<dbReference type="RefSeq" id="WP_015440108.1">
    <property type="nucleotide sequence ID" value="NC_020520.1"/>
</dbReference>
<keyword evidence="1" id="KW-0812">Transmembrane</keyword>
<dbReference type="InterPro" id="IPR025495">
    <property type="entry name" value="DUF4386"/>
</dbReference>
<feature type="transmembrane region" description="Helical" evidence="1">
    <location>
        <begin position="177"/>
        <end position="199"/>
    </location>
</feature>
<evidence type="ECO:0000256" key="1">
    <source>
        <dbReference type="SAM" id="Phobius"/>
    </source>
</evidence>
<keyword evidence="1" id="KW-0472">Membrane</keyword>
<evidence type="ECO:0008006" key="4">
    <source>
        <dbReference type="Google" id="ProtNLM"/>
    </source>
</evidence>